<comment type="caution">
    <text evidence="1">The sequence shown here is derived from an EMBL/GenBank/DDBJ whole genome shotgun (WGS) entry which is preliminary data.</text>
</comment>
<protein>
    <submittedName>
        <fullName evidence="1">Uncharacterized protein</fullName>
    </submittedName>
</protein>
<dbReference type="Proteomes" id="UP001223420">
    <property type="component" value="Unassembled WGS sequence"/>
</dbReference>
<dbReference type="RefSeq" id="WP_230368101.1">
    <property type="nucleotide sequence ID" value="NZ_JAJALK010000021.1"/>
</dbReference>
<reference evidence="1" key="1">
    <citation type="submission" date="2023-07" db="EMBL/GenBank/DDBJ databases">
        <title>Genomic Encyclopedia of Type Strains, Phase IV (KMG-IV): sequencing the most valuable type-strain genomes for metagenomic binning, comparative biology and taxonomic classification.</title>
        <authorList>
            <person name="Goeker M."/>
        </authorList>
    </citation>
    <scope>NUCLEOTIDE SEQUENCE</scope>
    <source>
        <strain evidence="1">DSM 19569</strain>
    </source>
</reference>
<gene>
    <name evidence="1" type="ORF">QO001_006137</name>
</gene>
<organism evidence="1 2">
    <name type="scientific">Methylobacterium brachiatum</name>
    <dbReference type="NCBI Taxonomy" id="269660"/>
    <lineage>
        <taxon>Bacteria</taxon>
        <taxon>Pseudomonadati</taxon>
        <taxon>Pseudomonadota</taxon>
        <taxon>Alphaproteobacteria</taxon>
        <taxon>Hyphomicrobiales</taxon>
        <taxon>Methylobacteriaceae</taxon>
        <taxon>Methylobacterium</taxon>
    </lineage>
</organism>
<sequence>MSLPKDCADHLRSTYENLTGKRLGSGHAHEIVAAYLGYPTAAALQAERRFPLTEMAEAEILIPDLRLMDGRVRQIQKDLVGPPDVNGFASVLGAFLVASGHFTGEVWLARDLSDEVNDYVQRNPSEIEEALSGEMASMNAYFDEIYIDGYDFRPNPDALVVTVAGSMDGENDPDRAYHGDKILFTSDLTFERIAGRVAYARPEFDTGGGIDTEGMYDYEDI</sequence>
<accession>A0AAJ1TUH0</accession>
<proteinExistence type="predicted"/>
<evidence type="ECO:0000313" key="2">
    <source>
        <dbReference type="Proteomes" id="UP001223420"/>
    </source>
</evidence>
<dbReference type="EMBL" id="JAUSWL010000022">
    <property type="protein sequence ID" value="MDQ0547181.1"/>
    <property type="molecule type" value="Genomic_DNA"/>
</dbReference>
<name>A0AAJ1TUH0_9HYPH</name>
<evidence type="ECO:0000313" key="1">
    <source>
        <dbReference type="EMBL" id="MDQ0547181.1"/>
    </source>
</evidence>
<dbReference type="AlphaFoldDB" id="A0AAJ1TUH0"/>